<dbReference type="EMBL" id="JANEYF010000334">
    <property type="protein sequence ID" value="KAJ8970613.1"/>
    <property type="molecule type" value="Genomic_DNA"/>
</dbReference>
<evidence type="ECO:0000313" key="3">
    <source>
        <dbReference type="EMBL" id="KAJ8970613.1"/>
    </source>
</evidence>
<feature type="domain" description="ZAD" evidence="2">
    <location>
        <begin position="12"/>
        <end position="90"/>
    </location>
</feature>
<dbReference type="SUPFAM" id="SSF57716">
    <property type="entry name" value="Glucocorticoid receptor-like (DNA-binding domain)"/>
    <property type="match status" value="1"/>
</dbReference>
<dbReference type="InterPro" id="IPR012934">
    <property type="entry name" value="Znf_AD"/>
</dbReference>
<dbReference type="Proteomes" id="UP001162156">
    <property type="component" value="Unassembled WGS sequence"/>
</dbReference>
<accession>A0AAV8ZV63</accession>
<comment type="caution">
    <text evidence="3">The sequence shown here is derived from an EMBL/GenBank/DDBJ whole genome shotgun (WGS) entry which is preliminary data.</text>
</comment>
<proteinExistence type="predicted"/>
<dbReference type="Pfam" id="PF07776">
    <property type="entry name" value="zf-AD"/>
    <property type="match status" value="1"/>
</dbReference>
<dbReference type="SMART" id="SM00868">
    <property type="entry name" value="zf-AD"/>
    <property type="match status" value="1"/>
</dbReference>
<keyword evidence="1" id="KW-0862">Zinc</keyword>
<name>A0AAV8ZV63_9CUCU</name>
<evidence type="ECO:0000313" key="4">
    <source>
        <dbReference type="Proteomes" id="UP001162156"/>
    </source>
</evidence>
<dbReference type="PROSITE" id="PS51915">
    <property type="entry name" value="ZAD"/>
    <property type="match status" value="1"/>
</dbReference>
<keyword evidence="4" id="KW-1185">Reference proteome</keyword>
<sequence>MFYLRDFEDIKTICRVCLNKDKVLILLNNYLYGDSSERGPLISEVLGHIMCTQIEDNYPKVICPKCLDHVKQAYNLRLKFEKSQEVLQKYEQSIIVSFKNNDQFEVYEDVAPNYDLLHDSYDSLKATNDFESSENISDLEDPPIIIKDEIFVESLCTTPIDVESRDGNFRKRERSETFGKMIGEYDLNVKKTFKLKLEKSKEKVERNNIQVRCVDINKFIIEKRIEQNNSNLNLPSVVPDEQLNSINLADNKLTKKNCPICNKLYSKGKLKNHVRLCRNLKITSLTCKECNK</sequence>
<keyword evidence="1" id="KW-0479">Metal-binding</keyword>
<keyword evidence="1" id="KW-0863">Zinc-finger</keyword>
<dbReference type="AlphaFoldDB" id="A0AAV8ZV63"/>
<feature type="non-terminal residue" evidence="3">
    <location>
        <position position="292"/>
    </location>
</feature>
<feature type="binding site" evidence="1">
    <location>
        <position position="63"/>
    </location>
    <ligand>
        <name>Zn(2+)</name>
        <dbReference type="ChEBI" id="CHEBI:29105"/>
    </ligand>
</feature>
<evidence type="ECO:0000259" key="2">
    <source>
        <dbReference type="PROSITE" id="PS51915"/>
    </source>
</evidence>
<feature type="binding site" evidence="1">
    <location>
        <position position="14"/>
    </location>
    <ligand>
        <name>Zn(2+)</name>
        <dbReference type="ChEBI" id="CHEBI:29105"/>
    </ligand>
</feature>
<dbReference type="Gene3D" id="3.40.1800.20">
    <property type="match status" value="1"/>
</dbReference>
<feature type="binding site" evidence="1">
    <location>
        <position position="17"/>
    </location>
    <ligand>
        <name>Zn(2+)</name>
        <dbReference type="ChEBI" id="CHEBI:29105"/>
    </ligand>
</feature>
<evidence type="ECO:0000256" key="1">
    <source>
        <dbReference type="PROSITE-ProRule" id="PRU01263"/>
    </source>
</evidence>
<protein>
    <recommendedName>
        <fullName evidence="2">ZAD domain-containing protein</fullName>
    </recommendedName>
</protein>
<reference evidence="3" key="1">
    <citation type="journal article" date="2023" name="Insect Mol. Biol.">
        <title>Genome sequencing provides insights into the evolution of gene families encoding plant cell wall-degrading enzymes in longhorned beetles.</title>
        <authorList>
            <person name="Shin N.R."/>
            <person name="Okamura Y."/>
            <person name="Kirsch R."/>
            <person name="Pauchet Y."/>
        </authorList>
    </citation>
    <scope>NUCLEOTIDE SEQUENCE</scope>
    <source>
        <strain evidence="3">RBIC_L_NR</strain>
    </source>
</reference>
<organism evidence="3 4">
    <name type="scientific">Rhamnusium bicolor</name>
    <dbReference type="NCBI Taxonomy" id="1586634"/>
    <lineage>
        <taxon>Eukaryota</taxon>
        <taxon>Metazoa</taxon>
        <taxon>Ecdysozoa</taxon>
        <taxon>Arthropoda</taxon>
        <taxon>Hexapoda</taxon>
        <taxon>Insecta</taxon>
        <taxon>Pterygota</taxon>
        <taxon>Neoptera</taxon>
        <taxon>Endopterygota</taxon>
        <taxon>Coleoptera</taxon>
        <taxon>Polyphaga</taxon>
        <taxon>Cucujiformia</taxon>
        <taxon>Chrysomeloidea</taxon>
        <taxon>Cerambycidae</taxon>
        <taxon>Lepturinae</taxon>
        <taxon>Rhagiini</taxon>
        <taxon>Rhamnusium</taxon>
    </lineage>
</organism>
<gene>
    <name evidence="3" type="ORF">NQ314_001148</name>
</gene>
<feature type="binding site" evidence="1">
    <location>
        <position position="66"/>
    </location>
    <ligand>
        <name>Zn(2+)</name>
        <dbReference type="ChEBI" id="CHEBI:29105"/>
    </ligand>
</feature>
<dbReference type="GO" id="GO:0005634">
    <property type="term" value="C:nucleus"/>
    <property type="evidence" value="ECO:0007669"/>
    <property type="project" value="InterPro"/>
</dbReference>
<dbReference type="GO" id="GO:0008270">
    <property type="term" value="F:zinc ion binding"/>
    <property type="evidence" value="ECO:0007669"/>
    <property type="project" value="UniProtKB-UniRule"/>
</dbReference>